<dbReference type="Proteomes" id="UP000823928">
    <property type="component" value="Unassembled WGS sequence"/>
</dbReference>
<keyword evidence="3" id="KW-0408">Iron</keyword>
<dbReference type="GO" id="GO:0046872">
    <property type="term" value="F:metal ion binding"/>
    <property type="evidence" value="ECO:0007669"/>
    <property type="project" value="UniProtKB-KW"/>
</dbReference>
<evidence type="ECO:0000256" key="1">
    <source>
        <dbReference type="ARBA" id="ARBA00022691"/>
    </source>
</evidence>
<dbReference type="InterPro" id="IPR058240">
    <property type="entry name" value="rSAM_sf"/>
</dbReference>
<evidence type="ECO:0000313" key="7">
    <source>
        <dbReference type="Proteomes" id="UP000823928"/>
    </source>
</evidence>
<dbReference type="Gene3D" id="3.20.20.70">
    <property type="entry name" value="Aldolase class I"/>
    <property type="match status" value="1"/>
</dbReference>
<reference evidence="6" key="2">
    <citation type="journal article" date="2021" name="PeerJ">
        <title>Extensive microbial diversity within the chicken gut microbiome revealed by metagenomics and culture.</title>
        <authorList>
            <person name="Gilroy R."/>
            <person name="Ravi A."/>
            <person name="Getino M."/>
            <person name="Pursley I."/>
            <person name="Horton D.L."/>
            <person name="Alikhan N.F."/>
            <person name="Baker D."/>
            <person name="Gharbi K."/>
            <person name="Hall N."/>
            <person name="Watson M."/>
            <person name="Adriaenssens E.M."/>
            <person name="Foster-Nyarko E."/>
            <person name="Jarju S."/>
            <person name="Secka A."/>
            <person name="Antonio M."/>
            <person name="Oren A."/>
            <person name="Chaudhuri R.R."/>
            <person name="La Ragione R."/>
            <person name="Hildebrand F."/>
            <person name="Pallen M.J."/>
        </authorList>
    </citation>
    <scope>NUCLEOTIDE SEQUENCE</scope>
    <source>
        <strain evidence="6">6276</strain>
    </source>
</reference>
<reference evidence="6" key="1">
    <citation type="submission" date="2020-10" db="EMBL/GenBank/DDBJ databases">
        <authorList>
            <person name="Gilroy R."/>
        </authorList>
    </citation>
    <scope>NUCLEOTIDE SEQUENCE</scope>
    <source>
        <strain evidence="6">6276</strain>
    </source>
</reference>
<dbReference type="SFLD" id="SFLDG01067">
    <property type="entry name" value="SPASM/twitch_domain_containing"/>
    <property type="match status" value="1"/>
</dbReference>
<keyword evidence="4" id="KW-0411">Iron-sulfur</keyword>
<dbReference type="GO" id="GO:0051536">
    <property type="term" value="F:iron-sulfur cluster binding"/>
    <property type="evidence" value="ECO:0007669"/>
    <property type="project" value="UniProtKB-KW"/>
</dbReference>
<feature type="domain" description="Radical SAM core" evidence="5">
    <location>
        <begin position="84"/>
        <end position="300"/>
    </location>
</feature>
<name>A0A9D1F194_9BACT</name>
<dbReference type="SFLD" id="SFLDS00029">
    <property type="entry name" value="Radical_SAM"/>
    <property type="match status" value="1"/>
</dbReference>
<dbReference type="PANTHER" id="PTHR11228:SF34">
    <property type="entry name" value="TUNGSTEN-CONTAINING ALDEHYDE FERREDOXIN OXIDOREDUCTASE COFACTOR MODIFYING PROTEIN"/>
    <property type="match status" value="1"/>
</dbReference>
<dbReference type="SUPFAM" id="SSF102114">
    <property type="entry name" value="Radical SAM enzymes"/>
    <property type="match status" value="1"/>
</dbReference>
<evidence type="ECO:0000256" key="4">
    <source>
        <dbReference type="ARBA" id="ARBA00023014"/>
    </source>
</evidence>
<protein>
    <submittedName>
        <fullName evidence="6">Radical SAM protein</fullName>
    </submittedName>
</protein>
<dbReference type="PANTHER" id="PTHR11228">
    <property type="entry name" value="RADICAL SAM DOMAIN PROTEIN"/>
    <property type="match status" value="1"/>
</dbReference>
<evidence type="ECO:0000256" key="3">
    <source>
        <dbReference type="ARBA" id="ARBA00023004"/>
    </source>
</evidence>
<gene>
    <name evidence="6" type="ORF">IAC10_13075</name>
</gene>
<accession>A0A9D1F194</accession>
<dbReference type="InterPro" id="IPR013785">
    <property type="entry name" value="Aldolase_TIM"/>
</dbReference>
<dbReference type="InterPro" id="IPR023885">
    <property type="entry name" value="4Fe4S-binding_SPASM_dom"/>
</dbReference>
<dbReference type="Pfam" id="PF04055">
    <property type="entry name" value="Radical_SAM"/>
    <property type="match status" value="1"/>
</dbReference>
<dbReference type="NCBIfam" id="TIGR04085">
    <property type="entry name" value="rSAM_more_4Fe4S"/>
    <property type="match status" value="1"/>
</dbReference>
<organism evidence="6 7">
    <name type="scientific">Candidatus Scatousia excrementigallinarum</name>
    <dbReference type="NCBI Taxonomy" id="2840935"/>
    <lineage>
        <taxon>Bacteria</taxon>
        <taxon>Candidatus Scatousia</taxon>
    </lineage>
</organism>
<proteinExistence type="predicted"/>
<dbReference type="EMBL" id="DVIU01000270">
    <property type="protein sequence ID" value="HIS37531.1"/>
    <property type="molecule type" value="Genomic_DNA"/>
</dbReference>
<dbReference type="InterPro" id="IPR007197">
    <property type="entry name" value="rSAM"/>
</dbReference>
<sequence length="404" mass="46558">MIFELKHDVYFVPGAVNGAIYDLRNNHLYAINHETNIFLIKYCQNELSSLTSEERAYIDKLVQEELLSRDFLPKRVVDESGTKVNLLNFVWLEVTQVCNMRCLHCYEGETHVSTKHHFTVQEWKNIIKQLYEAGCASIQFIGGEPACYPEIIELLDYAGGFKFDKIGFFTNATLLSAELVQAIKRNRVNVQVSLYGHTAELHETITTIPGSFDKTKTAISRLLFEKIPVSVAITVMKENEQYFEEIIHLIKKLGVTKYKYDLVREVKDCPQNCHLVSRDDLITKKYLVRPNFAINKEKFNKALSKNTCWYGKFAISDNGDVYPCVFERGIKFGNLFNTTIAELLKSDVLTQYWHLDFSQIEECRSCEYRYACKDCRPLGKLNGGNAKNVRCLYQPLLGIWGDKI</sequence>
<keyword evidence="1" id="KW-0949">S-adenosyl-L-methionine</keyword>
<comment type="caution">
    <text evidence="6">The sequence shown here is derived from an EMBL/GenBank/DDBJ whole genome shotgun (WGS) entry which is preliminary data.</text>
</comment>
<dbReference type="AlphaFoldDB" id="A0A9D1F194"/>
<evidence type="ECO:0000256" key="2">
    <source>
        <dbReference type="ARBA" id="ARBA00022723"/>
    </source>
</evidence>
<dbReference type="InterPro" id="IPR050377">
    <property type="entry name" value="Radical_SAM_PqqE_MftC-like"/>
</dbReference>
<keyword evidence="2" id="KW-0479">Metal-binding</keyword>
<dbReference type="PROSITE" id="PS51918">
    <property type="entry name" value="RADICAL_SAM"/>
    <property type="match status" value="1"/>
</dbReference>
<evidence type="ECO:0000259" key="5">
    <source>
        <dbReference type="PROSITE" id="PS51918"/>
    </source>
</evidence>
<dbReference type="Pfam" id="PF13186">
    <property type="entry name" value="SPASM"/>
    <property type="match status" value="1"/>
</dbReference>
<evidence type="ECO:0000313" key="6">
    <source>
        <dbReference type="EMBL" id="HIS37531.1"/>
    </source>
</evidence>
<dbReference type="CDD" id="cd01335">
    <property type="entry name" value="Radical_SAM"/>
    <property type="match status" value="1"/>
</dbReference>
<dbReference type="SFLD" id="SFLDG01386">
    <property type="entry name" value="main_SPASM_domain-containing"/>
    <property type="match status" value="1"/>
</dbReference>
<dbReference type="GO" id="GO:0003824">
    <property type="term" value="F:catalytic activity"/>
    <property type="evidence" value="ECO:0007669"/>
    <property type="project" value="InterPro"/>
</dbReference>